<evidence type="ECO:0000256" key="1">
    <source>
        <dbReference type="SAM" id="Phobius"/>
    </source>
</evidence>
<sequence>MENVVDVEYSPSLWSYNSLLLVCLLTTSVNSLACLRDNLRIPVLENKGVELLKKGGAVVFPGFFH</sequence>
<dbReference type="Proteomes" id="UP001152888">
    <property type="component" value="Unassembled WGS sequence"/>
</dbReference>
<organism evidence="2 3">
    <name type="scientific">Acanthoscelides obtectus</name>
    <name type="common">Bean weevil</name>
    <name type="synonym">Bruchus obtectus</name>
    <dbReference type="NCBI Taxonomy" id="200917"/>
    <lineage>
        <taxon>Eukaryota</taxon>
        <taxon>Metazoa</taxon>
        <taxon>Ecdysozoa</taxon>
        <taxon>Arthropoda</taxon>
        <taxon>Hexapoda</taxon>
        <taxon>Insecta</taxon>
        <taxon>Pterygota</taxon>
        <taxon>Neoptera</taxon>
        <taxon>Endopterygota</taxon>
        <taxon>Coleoptera</taxon>
        <taxon>Polyphaga</taxon>
        <taxon>Cucujiformia</taxon>
        <taxon>Chrysomeloidea</taxon>
        <taxon>Chrysomelidae</taxon>
        <taxon>Bruchinae</taxon>
        <taxon>Bruchini</taxon>
        <taxon>Acanthoscelides</taxon>
    </lineage>
</organism>
<dbReference type="EMBL" id="CAKOFQ010006653">
    <property type="protein sequence ID" value="CAH1954300.1"/>
    <property type="molecule type" value="Genomic_DNA"/>
</dbReference>
<accession>A0A9P0NSE8</accession>
<dbReference type="AlphaFoldDB" id="A0A9P0NSE8"/>
<evidence type="ECO:0000313" key="2">
    <source>
        <dbReference type="EMBL" id="CAH1954300.1"/>
    </source>
</evidence>
<comment type="caution">
    <text evidence="2">The sequence shown here is derived from an EMBL/GenBank/DDBJ whole genome shotgun (WGS) entry which is preliminary data.</text>
</comment>
<keyword evidence="1" id="KW-0472">Membrane</keyword>
<keyword evidence="1" id="KW-0812">Transmembrane</keyword>
<protein>
    <submittedName>
        <fullName evidence="2">Uncharacterized protein</fullName>
    </submittedName>
</protein>
<feature type="transmembrane region" description="Helical" evidence="1">
    <location>
        <begin position="13"/>
        <end position="35"/>
    </location>
</feature>
<evidence type="ECO:0000313" key="3">
    <source>
        <dbReference type="Proteomes" id="UP001152888"/>
    </source>
</evidence>
<gene>
    <name evidence="2" type="ORF">ACAOBT_LOCUS473</name>
</gene>
<keyword evidence="1" id="KW-1133">Transmembrane helix</keyword>
<name>A0A9P0NSE8_ACAOB</name>
<proteinExistence type="predicted"/>
<keyword evidence="3" id="KW-1185">Reference proteome</keyword>
<reference evidence="2" key="1">
    <citation type="submission" date="2022-03" db="EMBL/GenBank/DDBJ databases">
        <authorList>
            <person name="Sayadi A."/>
        </authorList>
    </citation>
    <scope>NUCLEOTIDE SEQUENCE</scope>
</reference>